<comment type="subcellular location">
    <subcellularLocation>
        <location evidence="1">Membrane</location>
        <topology evidence="1">Multi-pass membrane protein</topology>
    </subcellularLocation>
</comment>
<organism evidence="7 8">
    <name type="scientific">Talaromyces marneffei (strain ATCC 18224 / CBS 334.59 / QM 7333)</name>
    <name type="common">Penicillium marneffei</name>
    <dbReference type="NCBI Taxonomy" id="441960"/>
    <lineage>
        <taxon>Eukaryota</taxon>
        <taxon>Fungi</taxon>
        <taxon>Dikarya</taxon>
        <taxon>Ascomycota</taxon>
        <taxon>Pezizomycotina</taxon>
        <taxon>Eurotiomycetes</taxon>
        <taxon>Eurotiomycetidae</taxon>
        <taxon>Eurotiales</taxon>
        <taxon>Trichocomaceae</taxon>
        <taxon>Talaromyces</taxon>
        <taxon>Talaromyces sect. Talaromyces</taxon>
    </lineage>
</organism>
<gene>
    <name evidence="7" type="ORF">PMAA_039030</name>
</gene>
<proteinExistence type="predicted"/>
<name>B6QPT1_TALMQ</name>
<dbReference type="AlphaFoldDB" id="B6QPT1"/>
<evidence type="ECO:0000256" key="4">
    <source>
        <dbReference type="ARBA" id="ARBA00023136"/>
    </source>
</evidence>
<feature type="domain" description="Amino acid permease/ SLC12A" evidence="6">
    <location>
        <begin position="128"/>
        <end position="304"/>
    </location>
</feature>
<keyword evidence="2 5" id="KW-0812">Transmembrane</keyword>
<dbReference type="VEuPathDB" id="FungiDB:PMAA_039030"/>
<dbReference type="OrthoDB" id="3900342at2759"/>
<evidence type="ECO:0000313" key="8">
    <source>
        <dbReference type="Proteomes" id="UP000001294"/>
    </source>
</evidence>
<dbReference type="GO" id="GO:0016020">
    <property type="term" value="C:membrane"/>
    <property type="evidence" value="ECO:0007669"/>
    <property type="project" value="UniProtKB-SubCell"/>
</dbReference>
<protein>
    <submittedName>
        <fullName evidence="7">Proline-specific permease, putative</fullName>
    </submittedName>
</protein>
<dbReference type="GO" id="GO:0015171">
    <property type="term" value="F:amino acid transmembrane transporter activity"/>
    <property type="evidence" value="ECO:0007669"/>
    <property type="project" value="TreeGrafter"/>
</dbReference>
<dbReference type="PhylomeDB" id="B6QPT1"/>
<evidence type="ECO:0000313" key="7">
    <source>
        <dbReference type="EMBL" id="EEA20036.1"/>
    </source>
</evidence>
<evidence type="ECO:0000256" key="1">
    <source>
        <dbReference type="ARBA" id="ARBA00004141"/>
    </source>
</evidence>
<evidence type="ECO:0000259" key="6">
    <source>
        <dbReference type="Pfam" id="PF00324"/>
    </source>
</evidence>
<dbReference type="PANTHER" id="PTHR43341">
    <property type="entry name" value="AMINO ACID PERMEASE"/>
    <property type="match status" value="1"/>
</dbReference>
<feature type="transmembrane region" description="Helical" evidence="5">
    <location>
        <begin position="105"/>
        <end position="123"/>
    </location>
</feature>
<sequence>MWCWIWEGEMKSQFPIQGGQFALADRFVSRELGFATGILYWYNLRLIILNLHGWHLQQCIVGSSDALDSVGGEWDRDMILWRDGVLVLFNQGHNNRRSYHRRDRLLIHAAFAFIGTDITAMASVETANVIYVCSAFMVGLLASPSDLSLNLSSTAAKSPFVIAIKNAGIPALPSIINAAILTSAWSSGCADLFVSSRTLYGLAARGHAPKIFLKTRKDGLPWVSVIFCGAFSLLSFMAASKGEEGTVFGYFSNMTAICGMISWTCILWTSLRWHKGLKVHVHIFNTLSFITTYFPIPFFAVLFFAYKFWNKSKMTNYADIDFITGSSMDIPEEVTLKHCGRK</sequence>
<feature type="transmembrane region" description="Helical" evidence="5">
    <location>
        <begin position="250"/>
        <end position="271"/>
    </location>
</feature>
<reference evidence="8" key="1">
    <citation type="journal article" date="2015" name="Genome Announc.">
        <title>Genome sequence of the AIDS-associated pathogen Penicillium marneffei (ATCC18224) and its near taxonomic relative Talaromyces stipitatus (ATCC10500).</title>
        <authorList>
            <person name="Nierman W.C."/>
            <person name="Fedorova-Abrams N.D."/>
            <person name="Andrianopoulos A."/>
        </authorList>
    </citation>
    <scope>NUCLEOTIDE SEQUENCE [LARGE SCALE GENOMIC DNA]</scope>
    <source>
        <strain evidence="8">ATCC 18224 / CBS 334.59 / QM 7333</strain>
    </source>
</reference>
<dbReference type="InterPro" id="IPR004841">
    <property type="entry name" value="AA-permease/SLC12A_dom"/>
</dbReference>
<keyword evidence="3 5" id="KW-1133">Transmembrane helix</keyword>
<keyword evidence="4 5" id="KW-0472">Membrane</keyword>
<dbReference type="Pfam" id="PF00324">
    <property type="entry name" value="AA_permease"/>
    <property type="match status" value="1"/>
</dbReference>
<evidence type="ECO:0000256" key="2">
    <source>
        <dbReference type="ARBA" id="ARBA00022692"/>
    </source>
</evidence>
<dbReference type="HOGENOM" id="CLU_069868_0_0_1"/>
<evidence type="ECO:0000256" key="3">
    <source>
        <dbReference type="ARBA" id="ARBA00022989"/>
    </source>
</evidence>
<dbReference type="InterPro" id="IPR050524">
    <property type="entry name" value="APC_YAT"/>
</dbReference>
<dbReference type="Proteomes" id="UP000001294">
    <property type="component" value="Unassembled WGS sequence"/>
</dbReference>
<dbReference type="Gene3D" id="1.20.1740.10">
    <property type="entry name" value="Amino acid/polyamine transporter I"/>
    <property type="match status" value="1"/>
</dbReference>
<dbReference type="STRING" id="441960.B6QPT1"/>
<feature type="transmembrane region" description="Helical" evidence="5">
    <location>
        <begin position="283"/>
        <end position="306"/>
    </location>
</feature>
<keyword evidence="8" id="KW-1185">Reference proteome</keyword>
<feature type="transmembrane region" description="Helical" evidence="5">
    <location>
        <begin position="219"/>
        <end position="238"/>
    </location>
</feature>
<dbReference type="PANTHER" id="PTHR43341:SF20">
    <property type="entry name" value="AAT FAMILY AMINO ACID TRANSPORTER"/>
    <property type="match status" value="1"/>
</dbReference>
<dbReference type="EMBL" id="DS995904">
    <property type="protein sequence ID" value="EEA20036.1"/>
    <property type="molecule type" value="Genomic_DNA"/>
</dbReference>
<accession>B6QPT1</accession>
<evidence type="ECO:0000256" key="5">
    <source>
        <dbReference type="SAM" id="Phobius"/>
    </source>
</evidence>